<dbReference type="RefSeq" id="WP_161129164.1">
    <property type="nucleotide sequence ID" value="NZ_WWTM01000027.1"/>
</dbReference>
<comment type="caution">
    <text evidence="2">The sequence shown here is derived from an EMBL/GenBank/DDBJ whole genome shotgun (WGS) entry which is preliminary data.</text>
</comment>
<accession>A0AB36B829</accession>
<sequence length="342" mass="40164">MNKQEYYMNLPKDLSGSISKNRFRLELLWGISKIIDAHKEEDDYTVIFDFKCDIELHRQDEMCFYQIKTKKSSHYTDNSLCTKKGSEQNSVLGKLYALYSPGQAIKLAIVCNRQLKINKKDIDFPKVCFGELDKDTVDNIKNKLKDELKLDTVDLENVFYIFDNMDFLNPEDAIRGKLIKAFVDIKGEEPQNPNALYRLVSDTVKEKASYEFDSNTYEEVVKTKGITRNEFDKMLNAHKKESKTGIVETQEYIKKLPLSKQRKYNTALGNLIEMPRSESLQMLKLQIYKYIEEHEDDFIDEECYLDKISMIFDDDFNLEFTKEMKMVQYLIIYYIYASGGEL</sequence>
<evidence type="ECO:0000313" key="3">
    <source>
        <dbReference type="Proteomes" id="UP000604383"/>
    </source>
</evidence>
<dbReference type="GO" id="GO:0004518">
    <property type="term" value="F:nuclease activity"/>
    <property type="evidence" value="ECO:0007669"/>
    <property type="project" value="InterPro"/>
</dbReference>
<gene>
    <name evidence="2" type="ORF">GT664_09940</name>
</gene>
<dbReference type="EMBL" id="WWTN01000014">
    <property type="protein sequence ID" value="MZH56067.1"/>
    <property type="molecule type" value="Genomic_DNA"/>
</dbReference>
<organism evidence="2 3">
    <name type="scientific">Clostridium innocuum</name>
    <dbReference type="NCBI Taxonomy" id="1522"/>
    <lineage>
        <taxon>Bacteria</taxon>
        <taxon>Bacillati</taxon>
        <taxon>Bacillota</taxon>
        <taxon>Clostridia</taxon>
        <taxon>Eubacteriales</taxon>
        <taxon>Clostridiaceae</taxon>
        <taxon>Clostridium</taxon>
    </lineage>
</organism>
<evidence type="ECO:0000313" key="2">
    <source>
        <dbReference type="EMBL" id="MZH56067.1"/>
    </source>
</evidence>
<protein>
    <submittedName>
        <fullName evidence="2">DUF4297 domain-containing protein</fullName>
    </submittedName>
</protein>
<dbReference type="InterPro" id="IPR025382">
    <property type="entry name" value="Cap4-like_endonuclease_dom"/>
</dbReference>
<dbReference type="Proteomes" id="UP000604383">
    <property type="component" value="Unassembled WGS sequence"/>
</dbReference>
<reference evidence="2" key="1">
    <citation type="journal article" date="2019" name="Nat. Med.">
        <title>A library of human gut bacterial isolates paired with longitudinal multiomics data enables mechanistic microbiome research.</title>
        <authorList>
            <person name="Poyet M."/>
            <person name="Groussin M."/>
            <person name="Gibbons S.M."/>
            <person name="Avila-Pacheco J."/>
            <person name="Jiang X."/>
            <person name="Kearney S.M."/>
            <person name="Perrotta A.R."/>
            <person name="Berdy B."/>
            <person name="Zhao S."/>
            <person name="Lieberman T.D."/>
            <person name="Swanson P.K."/>
            <person name="Smith M."/>
            <person name="Roesemann S."/>
            <person name="Alexander J.E."/>
            <person name="Rich S.A."/>
            <person name="Livny J."/>
            <person name="Vlamakis H."/>
            <person name="Clish C."/>
            <person name="Bullock K."/>
            <person name="Deik A."/>
            <person name="Scott J."/>
            <person name="Pierce K.A."/>
            <person name="Xavier R.J."/>
            <person name="Alm E.J."/>
        </authorList>
    </citation>
    <scope>NUCLEOTIDE SEQUENCE</scope>
    <source>
        <strain evidence="2">BIOML-A12</strain>
    </source>
</reference>
<name>A0AB36B829_CLOIN</name>
<dbReference type="AlphaFoldDB" id="A0AB36B829"/>
<evidence type="ECO:0000259" key="1">
    <source>
        <dbReference type="Pfam" id="PF14130"/>
    </source>
</evidence>
<proteinExistence type="predicted"/>
<feature type="domain" description="CD-NTase associated protein 4-like DNA endonuclease" evidence="1">
    <location>
        <begin position="15"/>
        <end position="208"/>
    </location>
</feature>
<dbReference type="Pfam" id="PF14130">
    <property type="entry name" value="Cap4_nuclease"/>
    <property type="match status" value="1"/>
</dbReference>